<dbReference type="AlphaFoldDB" id="A0A8S1TDJ6"/>
<comment type="caution">
    <text evidence="1">The sequence shown here is derived from an EMBL/GenBank/DDBJ whole genome shotgun (WGS) entry which is preliminary data.</text>
</comment>
<name>A0A8S1TDJ6_PAROT</name>
<accession>A0A8S1TDJ6</accession>
<proteinExistence type="predicted"/>
<evidence type="ECO:0000313" key="1">
    <source>
        <dbReference type="EMBL" id="CAD8149933.1"/>
    </source>
</evidence>
<gene>
    <name evidence="1" type="ORF">POCTA_138.1.T0230078</name>
</gene>
<organism evidence="1 2">
    <name type="scientific">Paramecium octaurelia</name>
    <dbReference type="NCBI Taxonomy" id="43137"/>
    <lineage>
        <taxon>Eukaryota</taxon>
        <taxon>Sar</taxon>
        <taxon>Alveolata</taxon>
        <taxon>Ciliophora</taxon>
        <taxon>Intramacronucleata</taxon>
        <taxon>Oligohymenophorea</taxon>
        <taxon>Peniculida</taxon>
        <taxon>Parameciidae</taxon>
        <taxon>Paramecium</taxon>
    </lineage>
</organism>
<keyword evidence="2" id="KW-1185">Reference proteome</keyword>
<sequence>MCILNKIIGLNILLGFDSFRFSLTDDRGYVKLLIQL</sequence>
<evidence type="ECO:0000313" key="2">
    <source>
        <dbReference type="Proteomes" id="UP000683925"/>
    </source>
</evidence>
<protein>
    <submittedName>
        <fullName evidence="1">Uncharacterized protein</fullName>
    </submittedName>
</protein>
<dbReference type="Proteomes" id="UP000683925">
    <property type="component" value="Unassembled WGS sequence"/>
</dbReference>
<reference evidence="1" key="1">
    <citation type="submission" date="2021-01" db="EMBL/GenBank/DDBJ databases">
        <authorList>
            <consortium name="Genoscope - CEA"/>
            <person name="William W."/>
        </authorList>
    </citation>
    <scope>NUCLEOTIDE SEQUENCE</scope>
</reference>
<dbReference type="EMBL" id="CAJJDP010000023">
    <property type="protein sequence ID" value="CAD8149933.1"/>
    <property type="molecule type" value="Genomic_DNA"/>
</dbReference>